<evidence type="ECO:0000313" key="2">
    <source>
        <dbReference type="Proteomes" id="UP000241444"/>
    </source>
</evidence>
<sequence>MGQHGLNHIGRGSKLLHPGRGAAAQIVKPEVRNGHGLLALFVRDLRYSCLEPVRRLYRI</sequence>
<dbReference type="Proteomes" id="UP000241444">
    <property type="component" value="Unassembled WGS sequence"/>
</dbReference>
<protein>
    <submittedName>
        <fullName evidence="1">Uncharacterized protein</fullName>
    </submittedName>
</protein>
<keyword evidence="2" id="KW-1185">Reference proteome</keyword>
<dbReference type="EMBL" id="PGGO01000029">
    <property type="protein sequence ID" value="PSH62600.1"/>
    <property type="molecule type" value="Genomic_DNA"/>
</dbReference>
<reference evidence="2" key="1">
    <citation type="submission" date="2017-11" db="EMBL/GenBank/DDBJ databases">
        <authorList>
            <person name="Kuznetsova I."/>
            <person name="Sazanova A."/>
            <person name="Chirak E."/>
            <person name="Safronova V."/>
            <person name="Willems A."/>
        </authorList>
    </citation>
    <scope>NUCLEOTIDE SEQUENCE [LARGE SCALE GENOMIC DNA]</scope>
    <source>
        <strain evidence="2">STM 196</strain>
    </source>
</reference>
<evidence type="ECO:0000313" key="1">
    <source>
        <dbReference type="EMBL" id="PSH62600.1"/>
    </source>
</evidence>
<dbReference type="AlphaFoldDB" id="A0A2P7B816"/>
<organism evidence="1 2">
    <name type="scientific">Phyllobacterium brassicacearum</name>
    <dbReference type="NCBI Taxonomy" id="314235"/>
    <lineage>
        <taxon>Bacteria</taxon>
        <taxon>Pseudomonadati</taxon>
        <taxon>Pseudomonadota</taxon>
        <taxon>Alphaproteobacteria</taxon>
        <taxon>Hyphomicrobiales</taxon>
        <taxon>Phyllobacteriaceae</taxon>
        <taxon>Phyllobacterium</taxon>
    </lineage>
</organism>
<name>A0A2P7B816_9HYPH</name>
<gene>
    <name evidence="1" type="ORF">CU102_25430</name>
</gene>
<proteinExistence type="predicted"/>
<accession>A0A2P7B816</accession>
<comment type="caution">
    <text evidence="1">The sequence shown here is derived from an EMBL/GenBank/DDBJ whole genome shotgun (WGS) entry which is preliminary data.</text>
</comment>